<dbReference type="Gene3D" id="3.30.70.3080">
    <property type="match status" value="1"/>
</dbReference>
<protein>
    <recommendedName>
        <fullName evidence="1">Trehalose-6-phosphate phosphatase C-terminal domain-containing protein</fullName>
    </recommendedName>
</protein>
<dbReference type="EMBL" id="KN550700">
    <property type="protein sequence ID" value="KHJ93584.1"/>
    <property type="molecule type" value="Genomic_DNA"/>
</dbReference>
<evidence type="ECO:0000313" key="2">
    <source>
        <dbReference type="EMBL" id="KHJ93584.1"/>
    </source>
</evidence>
<feature type="domain" description="Trehalose-6-phosphate phosphatase C-terminal" evidence="1">
    <location>
        <begin position="1"/>
        <end position="207"/>
    </location>
</feature>
<reference evidence="2 3" key="1">
    <citation type="submission" date="2014-03" db="EMBL/GenBank/DDBJ databases">
        <title>Draft genome of the hookworm Oesophagostomum dentatum.</title>
        <authorList>
            <person name="Mitreva M."/>
        </authorList>
    </citation>
    <scope>NUCLEOTIDE SEQUENCE [LARGE SCALE GENOMIC DNA]</scope>
    <source>
        <strain evidence="2 3">OD-Hann</strain>
    </source>
</reference>
<dbReference type="AlphaFoldDB" id="A0A0B1T8L8"/>
<gene>
    <name evidence="2" type="ORF">OESDEN_06500</name>
</gene>
<organism evidence="2 3">
    <name type="scientific">Oesophagostomum dentatum</name>
    <name type="common">Nodular worm</name>
    <dbReference type="NCBI Taxonomy" id="61180"/>
    <lineage>
        <taxon>Eukaryota</taxon>
        <taxon>Metazoa</taxon>
        <taxon>Ecdysozoa</taxon>
        <taxon>Nematoda</taxon>
        <taxon>Chromadorea</taxon>
        <taxon>Rhabditida</taxon>
        <taxon>Rhabditina</taxon>
        <taxon>Rhabditomorpha</taxon>
        <taxon>Strongyloidea</taxon>
        <taxon>Strongylidae</taxon>
        <taxon>Oesophagostomum</taxon>
    </lineage>
</organism>
<dbReference type="OrthoDB" id="2011769at2759"/>
<feature type="non-terminal residue" evidence="2">
    <location>
        <position position="1"/>
    </location>
</feature>
<name>A0A0B1T8L8_OESDE</name>
<dbReference type="Proteomes" id="UP000053660">
    <property type="component" value="Unassembled WGS sequence"/>
</dbReference>
<dbReference type="Pfam" id="PF21141">
    <property type="entry name" value="T6PP_C"/>
    <property type="match status" value="1"/>
</dbReference>
<proteinExistence type="predicted"/>
<dbReference type="Gene3D" id="3.40.50.1000">
    <property type="entry name" value="HAD superfamily/HAD-like"/>
    <property type="match status" value="1"/>
</dbReference>
<dbReference type="InterPro" id="IPR036412">
    <property type="entry name" value="HAD-like_sf"/>
</dbReference>
<keyword evidence="3" id="KW-1185">Reference proteome</keyword>
<accession>A0A0B1T8L8</accession>
<evidence type="ECO:0000313" key="3">
    <source>
        <dbReference type="Proteomes" id="UP000053660"/>
    </source>
</evidence>
<evidence type="ECO:0000259" key="1">
    <source>
        <dbReference type="Pfam" id="PF21141"/>
    </source>
</evidence>
<dbReference type="InterPro" id="IPR023214">
    <property type="entry name" value="HAD_sf"/>
</dbReference>
<sequence length="242" mass="27643">VLDVSTIPPGYYYYGASAGREWFIDPANKFKDTSIPEKYLTMLDEVFEQVSRLLEQQEYRVFTWVGSGLQKHYGHLTIAHQDIYGSVNPQLSEQLFDEINRIVILVDPDGSVLDVHRSNLDIKVLLKDKGAGQHFNKGHGIKMLCEKMKCDLKEGNILVCGDSQTDLPMLQECLRQNPSGVYTIWVTTDASLQKQVLSVFLSQYYFVLSNRRFVVVPVYLFSSWAALKFHVLLQSIASHLYI</sequence>
<dbReference type="InterPro" id="IPR049063">
    <property type="entry name" value="T6PP_C"/>
</dbReference>
<dbReference type="SUPFAM" id="SSF56784">
    <property type="entry name" value="HAD-like"/>
    <property type="match status" value="1"/>
</dbReference>